<dbReference type="Gene3D" id="3.90.180.10">
    <property type="entry name" value="Medium-chain alcohol dehydrogenases, catalytic domain"/>
    <property type="match status" value="2"/>
</dbReference>
<dbReference type="EMBL" id="AP027732">
    <property type="protein sequence ID" value="BDZ48244.1"/>
    <property type="molecule type" value="Genomic_DNA"/>
</dbReference>
<feature type="compositionally biased region" description="Gly residues" evidence="3">
    <location>
        <begin position="63"/>
        <end position="96"/>
    </location>
</feature>
<dbReference type="PANTHER" id="PTHR48106">
    <property type="entry name" value="QUINONE OXIDOREDUCTASE PIG3-RELATED"/>
    <property type="match status" value="1"/>
</dbReference>
<dbReference type="NCBIfam" id="TIGR02824">
    <property type="entry name" value="quinone_pig3"/>
    <property type="match status" value="1"/>
</dbReference>
<organism evidence="5 6">
    <name type="scientific">Frondihabitans sucicola</name>
    <dbReference type="NCBI Taxonomy" id="1268041"/>
    <lineage>
        <taxon>Bacteria</taxon>
        <taxon>Bacillati</taxon>
        <taxon>Actinomycetota</taxon>
        <taxon>Actinomycetes</taxon>
        <taxon>Micrococcales</taxon>
        <taxon>Microbacteriaceae</taxon>
        <taxon>Frondihabitans</taxon>
    </lineage>
</organism>
<dbReference type="InterPro" id="IPR013149">
    <property type="entry name" value="ADH-like_C"/>
</dbReference>
<name>A0ABM8GIR6_9MICO</name>
<accession>A0ABM8GIR6</accession>
<dbReference type="SUPFAM" id="SSF51735">
    <property type="entry name" value="NAD(P)-binding Rossmann-fold domains"/>
    <property type="match status" value="1"/>
</dbReference>
<dbReference type="InterPro" id="IPR020843">
    <property type="entry name" value="ER"/>
</dbReference>
<dbReference type="InterPro" id="IPR036291">
    <property type="entry name" value="NAD(P)-bd_dom_sf"/>
</dbReference>
<keyword evidence="2" id="KW-0560">Oxidoreductase</keyword>
<dbReference type="Gene3D" id="3.40.50.720">
    <property type="entry name" value="NAD(P)-binding Rossmann-like Domain"/>
    <property type="match status" value="1"/>
</dbReference>
<proteinExistence type="predicted"/>
<reference evidence="6" key="1">
    <citation type="journal article" date="2019" name="Int. J. Syst. Evol. Microbiol.">
        <title>The Global Catalogue of Microorganisms (GCM) 10K type strain sequencing project: providing services to taxonomists for standard genome sequencing and annotation.</title>
        <authorList>
            <consortium name="The Broad Institute Genomics Platform"/>
            <consortium name="The Broad Institute Genome Sequencing Center for Infectious Disease"/>
            <person name="Wu L."/>
            <person name="Ma J."/>
        </authorList>
    </citation>
    <scope>NUCLEOTIDE SEQUENCE [LARGE SCALE GENOMIC DNA]</scope>
    <source>
        <strain evidence="6">NBRC 108728</strain>
    </source>
</reference>
<evidence type="ECO:0000256" key="3">
    <source>
        <dbReference type="SAM" id="MobiDB-lite"/>
    </source>
</evidence>
<dbReference type="SMART" id="SM00829">
    <property type="entry name" value="PKS_ER"/>
    <property type="match status" value="1"/>
</dbReference>
<dbReference type="SUPFAM" id="SSF50129">
    <property type="entry name" value="GroES-like"/>
    <property type="match status" value="1"/>
</dbReference>
<dbReference type="CDD" id="cd05276">
    <property type="entry name" value="p53_inducible_oxidoreductase"/>
    <property type="match status" value="1"/>
</dbReference>
<evidence type="ECO:0000256" key="1">
    <source>
        <dbReference type="ARBA" id="ARBA00022857"/>
    </source>
</evidence>
<dbReference type="InterPro" id="IPR014189">
    <property type="entry name" value="Quinone_OxRdtase_PIG3"/>
</dbReference>
<evidence type="ECO:0000313" key="6">
    <source>
        <dbReference type="Proteomes" id="UP001321486"/>
    </source>
</evidence>
<dbReference type="Proteomes" id="UP001321486">
    <property type="component" value="Chromosome"/>
</dbReference>
<gene>
    <name evidence="5" type="ORF">GCM10025867_04850</name>
</gene>
<dbReference type="Pfam" id="PF00107">
    <property type="entry name" value="ADH_zinc_N"/>
    <property type="match status" value="1"/>
</dbReference>
<dbReference type="InterPro" id="IPR013154">
    <property type="entry name" value="ADH-like_N"/>
</dbReference>
<dbReference type="PANTHER" id="PTHR48106:SF8">
    <property type="entry name" value="OS02G0805600 PROTEIN"/>
    <property type="match status" value="1"/>
</dbReference>
<dbReference type="Pfam" id="PF08240">
    <property type="entry name" value="ADH_N"/>
    <property type="match status" value="1"/>
</dbReference>
<evidence type="ECO:0000256" key="2">
    <source>
        <dbReference type="ARBA" id="ARBA00023002"/>
    </source>
</evidence>
<keyword evidence="6" id="KW-1185">Reference proteome</keyword>
<keyword evidence="1" id="KW-0521">NADP</keyword>
<evidence type="ECO:0000313" key="5">
    <source>
        <dbReference type="EMBL" id="BDZ48244.1"/>
    </source>
</evidence>
<feature type="domain" description="Enoyl reductase (ER)" evidence="4">
    <location>
        <begin position="2"/>
        <end position="342"/>
    </location>
</feature>
<feature type="region of interest" description="Disordered" evidence="3">
    <location>
        <begin position="61"/>
        <end position="96"/>
    </location>
</feature>
<sequence>MLVPGEAPEPVAGPGEVVIEVAAAGLNRADIGQRQGSYPPPAGTVEWPGMEVSGTIAAVGPEAGAGGAGGSRAGGSGGGGGGGSAASGGGEVGAGNSGWKPGDRVCALLPGGGYAERVAIDAGLVLPVPDGVDLVDAAGLPEVAATVWSNVYVNAGLKPGETLLVHGGTSGIGTFAIQLAVALGSRVIATAGTDDKVAFCESLGASSLNYHQDDFVETVHDLTDGHGADVILDLVGGDYLARNVRALAVDGRIMVIANQSGQASSFELGALMQKRGRIWGTTLRPRPLPEKRAIIAGVREHVWPLLEAGTVRPVIDRVFPLDEAAAAHRWMEDGGHIGKILLRV</sequence>
<evidence type="ECO:0000259" key="4">
    <source>
        <dbReference type="SMART" id="SM00829"/>
    </source>
</evidence>
<protein>
    <submittedName>
        <fullName evidence="5">NAD(P)H quinone oxidoreductase</fullName>
    </submittedName>
</protein>
<dbReference type="InterPro" id="IPR011032">
    <property type="entry name" value="GroES-like_sf"/>
</dbReference>